<evidence type="ECO:0000313" key="3">
    <source>
        <dbReference type="Proteomes" id="UP000319908"/>
    </source>
</evidence>
<feature type="transmembrane region" description="Helical" evidence="1">
    <location>
        <begin position="33"/>
        <end position="49"/>
    </location>
</feature>
<protein>
    <submittedName>
        <fullName evidence="2">Uncharacterized protein</fullName>
    </submittedName>
</protein>
<sequence>MLPLRVTALAKVAAGVICGLAFANLTHVTTSVPFARLSTIALLACIICYRPRFGRTSRRFWAELLSQVAAIVTPLIRYSLARPRNPQLATRLSQKSIVPRLDPAPLDARSAPN</sequence>
<accession>A0A5C6C3J7</accession>
<evidence type="ECO:0000313" key="2">
    <source>
        <dbReference type="EMBL" id="TWU18587.1"/>
    </source>
</evidence>
<keyword evidence="1" id="KW-1133">Transmembrane helix</keyword>
<name>A0A5C6C3J7_9BACT</name>
<evidence type="ECO:0000256" key="1">
    <source>
        <dbReference type="SAM" id="Phobius"/>
    </source>
</evidence>
<dbReference type="AlphaFoldDB" id="A0A5C6C3J7"/>
<keyword evidence="1" id="KW-0812">Transmembrane</keyword>
<comment type="caution">
    <text evidence="2">The sequence shown here is derived from an EMBL/GenBank/DDBJ whole genome shotgun (WGS) entry which is preliminary data.</text>
</comment>
<dbReference type="EMBL" id="SJPU01000001">
    <property type="protein sequence ID" value="TWU18587.1"/>
    <property type="molecule type" value="Genomic_DNA"/>
</dbReference>
<dbReference type="Proteomes" id="UP000319908">
    <property type="component" value="Unassembled WGS sequence"/>
</dbReference>
<keyword evidence="1" id="KW-0472">Membrane</keyword>
<organism evidence="2 3">
    <name type="scientific">Allorhodopirellula heiligendammensis</name>
    <dbReference type="NCBI Taxonomy" id="2714739"/>
    <lineage>
        <taxon>Bacteria</taxon>
        <taxon>Pseudomonadati</taxon>
        <taxon>Planctomycetota</taxon>
        <taxon>Planctomycetia</taxon>
        <taxon>Pirellulales</taxon>
        <taxon>Pirellulaceae</taxon>
        <taxon>Allorhodopirellula</taxon>
    </lineage>
</organism>
<reference evidence="2 3" key="1">
    <citation type="journal article" date="2020" name="Antonie Van Leeuwenhoek">
        <title>Rhodopirellula heiligendammensis sp. nov., Rhodopirellula pilleata sp. nov., and Rhodopirellula solitaria sp. nov. isolated from natural or artificial marine surfaces in Northern Germany and California, USA, and emended description of the genus Rhodopirellula.</title>
        <authorList>
            <person name="Kallscheuer N."/>
            <person name="Wiegand S."/>
            <person name="Jogler M."/>
            <person name="Boedeker C."/>
            <person name="Peeters S.H."/>
            <person name="Rast P."/>
            <person name="Heuer A."/>
            <person name="Jetten M.S.M."/>
            <person name="Rohde M."/>
            <person name="Jogler C."/>
        </authorList>
    </citation>
    <scope>NUCLEOTIDE SEQUENCE [LARGE SCALE GENOMIC DNA]</scope>
    <source>
        <strain evidence="2 3">Poly21</strain>
    </source>
</reference>
<keyword evidence="3" id="KW-1185">Reference proteome</keyword>
<proteinExistence type="predicted"/>
<gene>
    <name evidence="2" type="ORF">Poly21_07510</name>
</gene>